<evidence type="ECO:0000313" key="2">
    <source>
        <dbReference type="Proteomes" id="UP000018948"/>
    </source>
</evidence>
<gene>
    <name evidence="1" type="ORF">F442_05091</name>
</gene>
<organism evidence="1 2">
    <name type="scientific">Phytophthora nicotianae P10297</name>
    <dbReference type="NCBI Taxonomy" id="1317064"/>
    <lineage>
        <taxon>Eukaryota</taxon>
        <taxon>Sar</taxon>
        <taxon>Stramenopiles</taxon>
        <taxon>Oomycota</taxon>
        <taxon>Peronosporomycetes</taxon>
        <taxon>Peronosporales</taxon>
        <taxon>Peronosporaceae</taxon>
        <taxon>Phytophthora</taxon>
    </lineage>
</organism>
<comment type="caution">
    <text evidence="1">The sequence shown here is derived from an EMBL/GenBank/DDBJ whole genome shotgun (WGS) entry which is preliminary data.</text>
</comment>
<reference evidence="1 2" key="1">
    <citation type="submission" date="2013-11" db="EMBL/GenBank/DDBJ databases">
        <title>The Genome Sequence of Phytophthora parasitica P10297.</title>
        <authorList>
            <consortium name="The Broad Institute Genomics Platform"/>
            <person name="Russ C."/>
            <person name="Tyler B."/>
            <person name="Panabieres F."/>
            <person name="Shan W."/>
            <person name="Tripathy S."/>
            <person name="Grunwald N."/>
            <person name="Machado M."/>
            <person name="Johnson C.S."/>
            <person name="Walker B."/>
            <person name="Young S.K."/>
            <person name="Zeng Q."/>
            <person name="Gargeya S."/>
            <person name="Fitzgerald M."/>
            <person name="Haas B."/>
            <person name="Abouelleil A."/>
            <person name="Allen A.W."/>
            <person name="Alvarado L."/>
            <person name="Arachchi H.M."/>
            <person name="Berlin A.M."/>
            <person name="Chapman S.B."/>
            <person name="Gainer-Dewar J."/>
            <person name="Goldberg J."/>
            <person name="Griggs A."/>
            <person name="Gujja S."/>
            <person name="Hansen M."/>
            <person name="Howarth C."/>
            <person name="Imamovic A."/>
            <person name="Ireland A."/>
            <person name="Larimer J."/>
            <person name="McCowan C."/>
            <person name="Murphy C."/>
            <person name="Pearson M."/>
            <person name="Poon T.W."/>
            <person name="Priest M."/>
            <person name="Roberts A."/>
            <person name="Saif S."/>
            <person name="Shea T."/>
            <person name="Sisk P."/>
            <person name="Sykes S."/>
            <person name="Wortman J."/>
            <person name="Nusbaum C."/>
            <person name="Birren B."/>
        </authorList>
    </citation>
    <scope>NUCLEOTIDE SEQUENCE [LARGE SCALE GENOMIC DNA]</scope>
    <source>
        <strain evidence="1 2">P10297</strain>
    </source>
</reference>
<proteinExistence type="predicted"/>
<dbReference type="EMBL" id="ANIY01001103">
    <property type="protein sequence ID" value="ETP49400.1"/>
    <property type="molecule type" value="Genomic_DNA"/>
</dbReference>
<dbReference type="AlphaFoldDB" id="W2ZQV9"/>
<protein>
    <submittedName>
        <fullName evidence="1">Uncharacterized protein</fullName>
    </submittedName>
</protein>
<sequence>MSLRVLQVSTRAATAASTKRAASRAFSEVAKDDEAAKAAAEAAEEKLMAKLREQKYADAERTILPYQASEACVPTIDKSLLDSNYWLKPV</sequence>
<dbReference type="Proteomes" id="UP000018948">
    <property type="component" value="Unassembled WGS sequence"/>
</dbReference>
<accession>W2ZQV9</accession>
<name>W2ZQV9_PHYNI</name>
<evidence type="ECO:0000313" key="1">
    <source>
        <dbReference type="EMBL" id="ETP49400.1"/>
    </source>
</evidence>